<evidence type="ECO:0000256" key="2">
    <source>
        <dbReference type="ARBA" id="ARBA00023242"/>
    </source>
</evidence>
<dbReference type="EMBL" id="CAXLJM020000164">
    <property type="protein sequence ID" value="CAL8147240.1"/>
    <property type="molecule type" value="Genomic_DNA"/>
</dbReference>
<dbReference type="PANTHER" id="PTHR46459:SF1">
    <property type="entry name" value="E1A-BINDING PROTEIN P400"/>
    <property type="match status" value="1"/>
</dbReference>
<comment type="caution">
    <text evidence="5">The sequence shown here is derived from an EMBL/GenBank/DDBJ whole genome shotgun (WGS) entry which is preliminary data.</text>
</comment>
<organism evidence="5 6">
    <name type="scientific">Orchesella dallaii</name>
    <dbReference type="NCBI Taxonomy" id="48710"/>
    <lineage>
        <taxon>Eukaryota</taxon>
        <taxon>Metazoa</taxon>
        <taxon>Ecdysozoa</taxon>
        <taxon>Arthropoda</taxon>
        <taxon>Hexapoda</taxon>
        <taxon>Collembola</taxon>
        <taxon>Entomobryomorpha</taxon>
        <taxon>Entomobryoidea</taxon>
        <taxon>Orchesellidae</taxon>
        <taxon>Orchesellinae</taxon>
        <taxon>Orchesella</taxon>
    </lineage>
</organism>
<evidence type="ECO:0000256" key="3">
    <source>
        <dbReference type="SAM" id="MobiDB-lite"/>
    </source>
</evidence>
<dbReference type="InterPro" id="IPR014012">
    <property type="entry name" value="HSA_dom"/>
</dbReference>
<comment type="subcellular location">
    <subcellularLocation>
        <location evidence="1">Nucleus</location>
    </subcellularLocation>
</comment>
<reference evidence="5 6" key="1">
    <citation type="submission" date="2024-08" db="EMBL/GenBank/DDBJ databases">
        <authorList>
            <person name="Cucini C."/>
            <person name="Frati F."/>
        </authorList>
    </citation>
    <scope>NUCLEOTIDE SEQUENCE [LARGE SCALE GENOMIC DNA]</scope>
</reference>
<feature type="region of interest" description="Disordered" evidence="3">
    <location>
        <begin position="976"/>
        <end position="1002"/>
    </location>
</feature>
<dbReference type="PROSITE" id="PS51204">
    <property type="entry name" value="HSA"/>
    <property type="match status" value="1"/>
</dbReference>
<accession>A0ABP1S905</accession>
<protein>
    <recommendedName>
        <fullName evidence="4">HSA domain-containing protein</fullName>
    </recommendedName>
</protein>
<dbReference type="SMART" id="SM00573">
    <property type="entry name" value="HSA"/>
    <property type="match status" value="1"/>
</dbReference>
<keyword evidence="2" id="KW-0539">Nucleus</keyword>
<keyword evidence="6" id="KW-1185">Reference proteome</keyword>
<dbReference type="Pfam" id="PF07529">
    <property type="entry name" value="HSA"/>
    <property type="match status" value="1"/>
</dbReference>
<evidence type="ECO:0000259" key="4">
    <source>
        <dbReference type="PROSITE" id="PS51204"/>
    </source>
</evidence>
<feature type="region of interest" description="Disordered" evidence="3">
    <location>
        <begin position="776"/>
        <end position="798"/>
    </location>
</feature>
<name>A0ABP1S905_9HEXA</name>
<evidence type="ECO:0000256" key="1">
    <source>
        <dbReference type="ARBA" id="ARBA00004123"/>
    </source>
</evidence>
<evidence type="ECO:0000313" key="6">
    <source>
        <dbReference type="Proteomes" id="UP001642540"/>
    </source>
</evidence>
<gene>
    <name evidence="5" type="ORF">ODALV1_LOCUS31079</name>
</gene>
<sequence length="1002" mass="111285">MKYSAEFDTNYKIRQRVRELKYEGLWTATRLPKVYERPRSKNHWDYVLEEMTWMAEDFASEKRWKMNAAKQVAKMVEQYHIQNKLKQGEDKISPKQPVMYLSIDLDSRSCPTEDFLTYPKEYDSEDQTWMAKLLDWEDQMEMPFMIYGPPTPPPDGEFELCEDLAVGYLYKYGIMEESELPRVYVPKRKMKKSIASLKTVNDLNSRGRLPTTFNPQSLFGHCPPKLLDDQNKKRLERTHRPLRPWEPRSLPISFVRPISASPQSQFNPSSENWIAQEDAFLWETVRNTFTLLETPRLHPIFPGHCMNWKYMEDAGKLVGMTFKSQQKSFSRYQTLLSLQANKNTSKFPNLHTSHSPINFQQDNGSVEFETLRRAKFQTILALRSKRRLSFPNLADQDSKVNLEQNKVKMEVLLGLKFNINYDKPLGVKDFPKKELKIVEQVQRQKVEVSTLAPSTAMVVQSKELAYKSSTSVAKVAVPPGPAPASPVIQPIKMEVSSSPKPPPSPVNKVEIVKCGPLTVEVKTPVTVISTPTTALPLPSQSIIVTPSSHAALRESTAVKGKEIESHSQPPKPVIVPQESIVDNVVTPKATNDATGPGIVISQPSALSFNRPSGTLVRPIQKVRPTQNIIRPPPPTVPATSSGLGQFVQAQAFTTPISTSTSPRYYIFRVPPGTTINSVNRELLQQSISNLSVSRLMEFGLPVSIETATATSQVNLPQKTILNVQPRPLPTRAEDVKLPHLVLETGATSSSVVSDVVNSTLSGPKILVVPTQTPRNASTTTISSVRANPPASVSTQPKPVSGCLATQIRQFGISQFLPKRTKTIRIVSEAPGVPQPVVLNSATTPLVTRPLQVAPATSHQRQTVSSLFVCSTPSQIRVQQSPQTTRSGPQSVGSITQASPSLRPPAATHHVQVRRMPIISLQRLQAQAIQETPRPPAPGPIIVRNARNEKQLFTRPAIISQGRRTTGCQPSLVLVRTSPPPTQQSNVPVADPRVGAPSGVQEE</sequence>
<feature type="domain" description="HSA" evidence="4">
    <location>
        <begin position="31"/>
        <end position="103"/>
    </location>
</feature>
<dbReference type="PANTHER" id="PTHR46459">
    <property type="entry name" value="E1A-BINDING PROTEIN P400-RELATED"/>
    <property type="match status" value="1"/>
</dbReference>
<feature type="region of interest" description="Disordered" evidence="3">
    <location>
        <begin position="876"/>
        <end position="908"/>
    </location>
</feature>
<evidence type="ECO:0000313" key="5">
    <source>
        <dbReference type="EMBL" id="CAL8147240.1"/>
    </source>
</evidence>
<dbReference type="Proteomes" id="UP001642540">
    <property type="component" value="Unassembled WGS sequence"/>
</dbReference>
<feature type="compositionally biased region" description="Polar residues" evidence="3">
    <location>
        <begin position="876"/>
        <end position="899"/>
    </location>
</feature>
<proteinExistence type="predicted"/>
<feature type="compositionally biased region" description="Polar residues" evidence="3">
    <location>
        <begin position="776"/>
        <end position="797"/>
    </location>
</feature>